<feature type="domain" description="HAT C-terminal dimerisation" evidence="2">
    <location>
        <begin position="179"/>
        <end position="239"/>
    </location>
</feature>
<proteinExistence type="predicted"/>
<comment type="caution">
    <text evidence="3">The sequence shown here is derived from an EMBL/GenBank/DDBJ whole genome shotgun (WGS) entry which is preliminary data.</text>
</comment>
<feature type="non-terminal residue" evidence="3">
    <location>
        <position position="1"/>
    </location>
</feature>
<dbReference type="EMBL" id="JARO02010089">
    <property type="protein sequence ID" value="KPP60981.1"/>
    <property type="molecule type" value="Genomic_DNA"/>
</dbReference>
<dbReference type="InterPro" id="IPR012337">
    <property type="entry name" value="RNaseH-like_sf"/>
</dbReference>
<dbReference type="SUPFAM" id="SSF53098">
    <property type="entry name" value="Ribonuclease H-like"/>
    <property type="match status" value="1"/>
</dbReference>
<gene>
    <name evidence="3" type="ORF">Z043_120972</name>
</gene>
<sequence length="343" mass="38431">LKTNSESAVNASQPSAKSLKYVPSSKQAQELHHAIADTPEFIHVTKKSVLQYKVPVRSYFSTDKTPRIHKEVKAGLEKQLEEGERFGATAVVTEMVGYMHQEWKGFARSRKQKRELKEKQVEVNIPEHSLINRVVTRQGSKLGMILRFLEQQHSNDNSDNSVLEDVRQMLSPLHDLTDALSSENFNPGADLLALWTTHMEERPHLLKVARKFMCIPVTSLPSDTECSTSGHILFPQRSRNFVMAWVGVVVQRVWPGPVFQISPLEKVCGCVKDAVWNDCLCRKQPELPILCTYDSKPGVSRPESLHQLCSSRAPVSEQGCGSRASGKGKERNAALVIDDILVP</sequence>
<dbReference type="PANTHER" id="PTHR46481:SF9">
    <property type="entry name" value="ZINC FINGER BED DOMAIN-CONTAINING PROTEIN 1-LIKE"/>
    <property type="match status" value="1"/>
</dbReference>
<dbReference type="AlphaFoldDB" id="A0A0P7WCY2"/>
<feature type="region of interest" description="Disordered" evidence="1">
    <location>
        <begin position="1"/>
        <end position="21"/>
    </location>
</feature>
<evidence type="ECO:0000256" key="1">
    <source>
        <dbReference type="SAM" id="MobiDB-lite"/>
    </source>
</evidence>
<organism evidence="3 4">
    <name type="scientific">Scleropages formosus</name>
    <name type="common">Asian bonytongue</name>
    <name type="synonym">Osteoglossum formosum</name>
    <dbReference type="NCBI Taxonomy" id="113540"/>
    <lineage>
        <taxon>Eukaryota</taxon>
        <taxon>Metazoa</taxon>
        <taxon>Chordata</taxon>
        <taxon>Craniata</taxon>
        <taxon>Vertebrata</taxon>
        <taxon>Euteleostomi</taxon>
        <taxon>Actinopterygii</taxon>
        <taxon>Neopterygii</taxon>
        <taxon>Teleostei</taxon>
        <taxon>Osteoglossocephala</taxon>
        <taxon>Osteoglossomorpha</taxon>
        <taxon>Osteoglossiformes</taxon>
        <taxon>Osteoglossidae</taxon>
        <taxon>Scleropages</taxon>
    </lineage>
</organism>
<dbReference type="InterPro" id="IPR052035">
    <property type="entry name" value="ZnF_BED_domain_contain"/>
</dbReference>
<evidence type="ECO:0000313" key="3">
    <source>
        <dbReference type="EMBL" id="KPP60981.1"/>
    </source>
</evidence>
<evidence type="ECO:0000313" key="4">
    <source>
        <dbReference type="Proteomes" id="UP000034805"/>
    </source>
</evidence>
<dbReference type="Pfam" id="PF05699">
    <property type="entry name" value="Dimer_Tnp_hAT"/>
    <property type="match status" value="1"/>
</dbReference>
<dbReference type="PANTHER" id="PTHR46481">
    <property type="entry name" value="ZINC FINGER BED DOMAIN-CONTAINING PROTEIN 4"/>
    <property type="match status" value="1"/>
</dbReference>
<evidence type="ECO:0000259" key="2">
    <source>
        <dbReference type="Pfam" id="PF05699"/>
    </source>
</evidence>
<dbReference type="Proteomes" id="UP000034805">
    <property type="component" value="Unassembled WGS sequence"/>
</dbReference>
<dbReference type="InterPro" id="IPR008906">
    <property type="entry name" value="HATC_C_dom"/>
</dbReference>
<reference evidence="3 4" key="1">
    <citation type="submission" date="2015-08" db="EMBL/GenBank/DDBJ databases">
        <title>The genome of the Asian arowana (Scleropages formosus).</title>
        <authorList>
            <person name="Tan M.H."/>
            <person name="Gan H.M."/>
            <person name="Croft L.J."/>
            <person name="Austin C.M."/>
        </authorList>
    </citation>
    <scope>NUCLEOTIDE SEQUENCE [LARGE SCALE GENOMIC DNA]</scope>
    <source>
        <strain evidence="3">Aro1</strain>
    </source>
</reference>
<dbReference type="GO" id="GO:0046983">
    <property type="term" value="F:protein dimerization activity"/>
    <property type="evidence" value="ECO:0007669"/>
    <property type="project" value="InterPro"/>
</dbReference>
<name>A0A0P7WCY2_SCLFO</name>
<protein>
    <recommendedName>
        <fullName evidence="2">HAT C-terminal dimerisation domain-containing protein</fullName>
    </recommendedName>
</protein>
<feature type="compositionally biased region" description="Polar residues" evidence="1">
    <location>
        <begin position="1"/>
        <end position="16"/>
    </location>
</feature>
<accession>A0A0P7WCY2</accession>